<dbReference type="PANTHER" id="PTHR45749:SF35">
    <property type="entry name" value="AC-LIKE TRANSPOSASE-RELATED"/>
    <property type="match status" value="1"/>
</dbReference>
<evidence type="ECO:0000259" key="2">
    <source>
        <dbReference type="Pfam" id="PF14291"/>
    </source>
</evidence>
<proteinExistence type="predicted"/>
<feature type="compositionally biased region" description="Acidic residues" evidence="1">
    <location>
        <begin position="50"/>
        <end position="65"/>
    </location>
</feature>
<sequence>MAKSLKGSISNLFNARIQKSQSSSQVEEASGEDINEVHVEPNESVVANEEFSEEEVSGEDMDEAHESEGVDVANDEFREEHNEDNLGDGGVNEEASVSMLDLEKDVDVNYDPGLWGIINDTKRVMLVKKGPIKILKENDEFPKEPNRGRHFSSKLYTYDRPNGEKQERKWLVYSNGLDRVFCFCCKLFKHKPMTTSLAEDGTSDWHNLPTKLRDHEKNPEHNHNVVKWVDLQMRLKQEATIDKQMEALINKERVRWKLILARIIGVVKTLSRNSLSFRGSNEKIYEKNNGLFCQLIEFLAEFDPIMKDHLRRVVDKEVQNHYLSHKIQNELISLLANEIKEEIRRKILKVKYFSVILDCTPDLSHEEQMSIVIRCVDVEDASEVKVDEFFLGFIKVDDTSGLGLFKRLEDTLVDLKLNIDDIRGQSYDNGANMKSKHQGVQKRTYVKGLSPKALSVTRWESHIESVKAIRSQAAELRDALIEISNTSKDDVVMAEAKGLCNNALEDFEFLISLCIWYKILDKVNWVSQVLQKEEIDLENAIIKIKELILFFEELREYGFLDLIEEGKELAKKVGIEPVFTVKRVVRRKKQFDEDVGEDANGSQSPEEKFKVTYFYHIIDQALTSLKD</sequence>
<dbReference type="Pfam" id="PF14291">
    <property type="entry name" value="DUF4371"/>
    <property type="match status" value="1"/>
</dbReference>
<organism evidence="3">
    <name type="scientific">Fagus sylvatica</name>
    <name type="common">Beechnut</name>
    <dbReference type="NCBI Taxonomy" id="28930"/>
    <lineage>
        <taxon>Eukaryota</taxon>
        <taxon>Viridiplantae</taxon>
        <taxon>Streptophyta</taxon>
        <taxon>Embryophyta</taxon>
        <taxon>Tracheophyta</taxon>
        <taxon>Spermatophyta</taxon>
        <taxon>Magnoliopsida</taxon>
        <taxon>eudicotyledons</taxon>
        <taxon>Gunneridae</taxon>
        <taxon>Pentapetalae</taxon>
        <taxon>rosids</taxon>
        <taxon>fabids</taxon>
        <taxon>Fagales</taxon>
        <taxon>Fagaceae</taxon>
        <taxon>Fagus</taxon>
    </lineage>
</organism>
<dbReference type="InterPro" id="IPR012337">
    <property type="entry name" value="RNaseH-like_sf"/>
</dbReference>
<dbReference type="PANTHER" id="PTHR45749">
    <property type="match status" value="1"/>
</dbReference>
<feature type="region of interest" description="Disordered" evidence="1">
    <location>
        <begin position="14"/>
        <end position="67"/>
    </location>
</feature>
<dbReference type="SUPFAM" id="SSF53098">
    <property type="entry name" value="Ribonuclease H-like"/>
    <property type="match status" value="1"/>
</dbReference>
<evidence type="ECO:0000256" key="1">
    <source>
        <dbReference type="SAM" id="MobiDB-lite"/>
    </source>
</evidence>
<feature type="compositionally biased region" description="Polar residues" evidence="1">
    <location>
        <begin position="14"/>
        <end position="27"/>
    </location>
</feature>
<evidence type="ECO:0000313" key="3">
    <source>
        <dbReference type="EMBL" id="SPC76102.1"/>
    </source>
</evidence>
<reference evidence="3" key="1">
    <citation type="submission" date="2018-02" db="EMBL/GenBank/DDBJ databases">
        <authorList>
            <person name="Cohen D.B."/>
            <person name="Kent A.D."/>
        </authorList>
    </citation>
    <scope>NUCLEOTIDE SEQUENCE</scope>
</reference>
<dbReference type="InterPro" id="IPR025398">
    <property type="entry name" value="DUF4371"/>
</dbReference>
<feature type="domain" description="DUF4371" evidence="2">
    <location>
        <begin position="219"/>
        <end position="439"/>
    </location>
</feature>
<accession>A0A2N9EMP9</accession>
<protein>
    <recommendedName>
        <fullName evidence="2">DUF4371 domain-containing protein</fullName>
    </recommendedName>
</protein>
<dbReference type="EMBL" id="OIVN01000199">
    <property type="protein sequence ID" value="SPC76102.1"/>
    <property type="molecule type" value="Genomic_DNA"/>
</dbReference>
<gene>
    <name evidence="3" type="ORF">FSB_LOCUS3984</name>
</gene>
<dbReference type="AlphaFoldDB" id="A0A2N9EMP9"/>
<name>A0A2N9EMP9_FAGSY</name>